<evidence type="ECO:0000256" key="7">
    <source>
        <dbReference type="ARBA" id="ARBA00023242"/>
    </source>
</evidence>
<evidence type="ECO:0000256" key="3">
    <source>
        <dbReference type="ARBA" id="ARBA00006958"/>
    </source>
</evidence>
<comment type="similarity">
    <text evidence="3">Belongs to the HARBI1 family.</text>
</comment>
<dbReference type="AlphaFoldDB" id="A0AAW2N8Y4"/>
<evidence type="ECO:0000259" key="8">
    <source>
        <dbReference type="Pfam" id="PF13359"/>
    </source>
</evidence>
<dbReference type="GO" id="GO:0005634">
    <property type="term" value="C:nucleus"/>
    <property type="evidence" value="ECO:0007669"/>
    <property type="project" value="UniProtKB-SubCell"/>
</dbReference>
<keyword evidence="7" id="KW-0539">Nucleus</keyword>
<keyword evidence="4" id="KW-0540">Nuclease</keyword>
<proteinExistence type="inferred from homology"/>
<comment type="cofactor">
    <cofactor evidence="1">
        <name>a divalent metal cation</name>
        <dbReference type="ChEBI" id="CHEBI:60240"/>
    </cofactor>
</comment>
<dbReference type="PANTHER" id="PTHR22930">
    <property type="match status" value="1"/>
</dbReference>
<comment type="caution">
    <text evidence="9">The sequence shown here is derived from an EMBL/GenBank/DDBJ whole genome shotgun (WGS) entry which is preliminary data.</text>
</comment>
<accession>A0AAW2N8Y4</accession>
<dbReference type="Pfam" id="PF13359">
    <property type="entry name" value="DDE_Tnp_4"/>
    <property type="match status" value="1"/>
</dbReference>
<organism evidence="9">
    <name type="scientific">Sesamum radiatum</name>
    <name type="common">Black benniseed</name>
    <dbReference type="NCBI Taxonomy" id="300843"/>
    <lineage>
        <taxon>Eukaryota</taxon>
        <taxon>Viridiplantae</taxon>
        <taxon>Streptophyta</taxon>
        <taxon>Embryophyta</taxon>
        <taxon>Tracheophyta</taxon>
        <taxon>Spermatophyta</taxon>
        <taxon>Magnoliopsida</taxon>
        <taxon>eudicotyledons</taxon>
        <taxon>Gunneridae</taxon>
        <taxon>Pentapetalae</taxon>
        <taxon>asterids</taxon>
        <taxon>lamiids</taxon>
        <taxon>Lamiales</taxon>
        <taxon>Pedaliaceae</taxon>
        <taxon>Sesamum</taxon>
    </lineage>
</organism>
<name>A0AAW2N8Y4_SESRA</name>
<evidence type="ECO:0000313" key="9">
    <source>
        <dbReference type="EMBL" id="KAL0340039.1"/>
    </source>
</evidence>
<dbReference type="GO" id="GO:0046872">
    <property type="term" value="F:metal ion binding"/>
    <property type="evidence" value="ECO:0007669"/>
    <property type="project" value="UniProtKB-KW"/>
</dbReference>
<feature type="domain" description="DDE Tnp4" evidence="8">
    <location>
        <begin position="36"/>
        <end position="87"/>
    </location>
</feature>
<sequence>MVVYCKMLYIDLQALKFHRYHLKEWDRGIGGLQSPRELFNLRHASAQNLIERTFRLLKTRWGILRSPSYYPIRVQNQIIAVCYLLHNFIRMEMPDDALELHDEVDTSNDHEIDFVPTLDATPQWTS</sequence>
<dbReference type="GO" id="GO:0016787">
    <property type="term" value="F:hydrolase activity"/>
    <property type="evidence" value="ECO:0007669"/>
    <property type="project" value="UniProtKB-KW"/>
</dbReference>
<keyword evidence="6" id="KW-0378">Hydrolase</keyword>
<evidence type="ECO:0000256" key="2">
    <source>
        <dbReference type="ARBA" id="ARBA00004123"/>
    </source>
</evidence>
<evidence type="ECO:0000256" key="6">
    <source>
        <dbReference type="ARBA" id="ARBA00022801"/>
    </source>
</evidence>
<dbReference type="InterPro" id="IPR027806">
    <property type="entry name" value="HARBI1_dom"/>
</dbReference>
<dbReference type="EMBL" id="JACGWJ010000020">
    <property type="protein sequence ID" value="KAL0340039.1"/>
    <property type="molecule type" value="Genomic_DNA"/>
</dbReference>
<dbReference type="PANTHER" id="PTHR22930:SF281">
    <property type="entry name" value="NUCLEASE"/>
    <property type="match status" value="1"/>
</dbReference>
<keyword evidence="5" id="KW-0479">Metal-binding</keyword>
<gene>
    <name evidence="9" type="ORF">Sradi_4520700</name>
</gene>
<protein>
    <recommendedName>
        <fullName evidence="8">DDE Tnp4 domain-containing protein</fullName>
    </recommendedName>
</protein>
<reference evidence="9" key="1">
    <citation type="submission" date="2020-06" db="EMBL/GenBank/DDBJ databases">
        <authorList>
            <person name="Li T."/>
            <person name="Hu X."/>
            <person name="Zhang T."/>
            <person name="Song X."/>
            <person name="Zhang H."/>
            <person name="Dai N."/>
            <person name="Sheng W."/>
            <person name="Hou X."/>
            <person name="Wei L."/>
        </authorList>
    </citation>
    <scope>NUCLEOTIDE SEQUENCE</scope>
    <source>
        <strain evidence="9">G02</strain>
        <tissue evidence="9">Leaf</tissue>
    </source>
</reference>
<comment type="subcellular location">
    <subcellularLocation>
        <location evidence="2">Nucleus</location>
    </subcellularLocation>
</comment>
<evidence type="ECO:0000256" key="1">
    <source>
        <dbReference type="ARBA" id="ARBA00001968"/>
    </source>
</evidence>
<evidence type="ECO:0000256" key="4">
    <source>
        <dbReference type="ARBA" id="ARBA00022722"/>
    </source>
</evidence>
<evidence type="ECO:0000256" key="5">
    <source>
        <dbReference type="ARBA" id="ARBA00022723"/>
    </source>
</evidence>
<dbReference type="InterPro" id="IPR045249">
    <property type="entry name" value="HARBI1-like"/>
</dbReference>
<dbReference type="GO" id="GO:0004518">
    <property type="term" value="F:nuclease activity"/>
    <property type="evidence" value="ECO:0007669"/>
    <property type="project" value="UniProtKB-KW"/>
</dbReference>
<reference evidence="9" key="2">
    <citation type="journal article" date="2024" name="Plant">
        <title>Genomic evolution and insights into agronomic trait innovations of Sesamum species.</title>
        <authorList>
            <person name="Miao H."/>
            <person name="Wang L."/>
            <person name="Qu L."/>
            <person name="Liu H."/>
            <person name="Sun Y."/>
            <person name="Le M."/>
            <person name="Wang Q."/>
            <person name="Wei S."/>
            <person name="Zheng Y."/>
            <person name="Lin W."/>
            <person name="Duan Y."/>
            <person name="Cao H."/>
            <person name="Xiong S."/>
            <person name="Wang X."/>
            <person name="Wei L."/>
            <person name="Li C."/>
            <person name="Ma Q."/>
            <person name="Ju M."/>
            <person name="Zhao R."/>
            <person name="Li G."/>
            <person name="Mu C."/>
            <person name="Tian Q."/>
            <person name="Mei H."/>
            <person name="Zhang T."/>
            <person name="Gao T."/>
            <person name="Zhang H."/>
        </authorList>
    </citation>
    <scope>NUCLEOTIDE SEQUENCE</scope>
    <source>
        <strain evidence="9">G02</strain>
    </source>
</reference>